<evidence type="ECO:0000313" key="2">
    <source>
        <dbReference type="EMBL" id="SNX44618.1"/>
    </source>
</evidence>
<dbReference type="Pfam" id="PF11306">
    <property type="entry name" value="DUF3108"/>
    <property type="match status" value="1"/>
</dbReference>
<evidence type="ECO:0000256" key="1">
    <source>
        <dbReference type="SAM" id="SignalP"/>
    </source>
</evidence>
<dbReference type="RefSeq" id="WP_097078848.1">
    <property type="nucleotide sequence ID" value="NZ_BAABHT010000001.1"/>
</dbReference>
<protein>
    <recommendedName>
        <fullName evidence="4">DUF3108 domain-containing protein</fullName>
    </recommendedName>
</protein>
<feature type="signal peptide" evidence="1">
    <location>
        <begin position="1"/>
        <end position="24"/>
    </location>
</feature>
<feature type="chain" id="PRO_5013371806" description="DUF3108 domain-containing protein" evidence="1">
    <location>
        <begin position="25"/>
        <end position="232"/>
    </location>
</feature>
<evidence type="ECO:0008006" key="4">
    <source>
        <dbReference type="Google" id="ProtNLM"/>
    </source>
</evidence>
<dbReference type="OrthoDB" id="6007799at2"/>
<keyword evidence="1" id="KW-0732">Signal</keyword>
<reference evidence="3" key="1">
    <citation type="submission" date="2016-09" db="EMBL/GenBank/DDBJ databases">
        <authorList>
            <person name="Varghese N."/>
            <person name="Submissions S."/>
        </authorList>
    </citation>
    <scope>NUCLEOTIDE SEQUENCE [LARGE SCALE GENOMIC DNA]</scope>
    <source>
        <strain evidence="3">ANC 4466</strain>
    </source>
</reference>
<sequence length="232" mass="26105">MKTFSAAMRTFALTTFTAASFTFAAASHALTPFSATYQFTYGNKTMGDATRKLSQQGNLWQYQFSSRIPVIGSATETSKFGFSQGQIQSVSYQRQTKILVHNDVVNMNFKPQQKQIQTSRKGTSRVLTWQNGVLDDLNAELQVREDLKQGGLKSSYLIADYKEVEARHFVKEGSEKIKAADGKSYDTVKIRLKHDRANKNTIFWLAPSLDYLPVKVTHQDGDQSYGLLLKAH</sequence>
<keyword evidence="3" id="KW-1185">Reference proteome</keyword>
<name>A0A240E799_9GAMM</name>
<dbReference type="EMBL" id="OANT01000003">
    <property type="protein sequence ID" value="SNX44618.1"/>
    <property type="molecule type" value="Genomic_DNA"/>
</dbReference>
<dbReference type="AlphaFoldDB" id="A0A240E799"/>
<dbReference type="Proteomes" id="UP000219042">
    <property type="component" value="Unassembled WGS sequence"/>
</dbReference>
<proteinExistence type="predicted"/>
<evidence type="ECO:0000313" key="3">
    <source>
        <dbReference type="Proteomes" id="UP000219042"/>
    </source>
</evidence>
<organism evidence="2 3">
    <name type="scientific">Acinetobacter puyangensis</name>
    <dbReference type="NCBI Taxonomy" id="1096779"/>
    <lineage>
        <taxon>Bacteria</taxon>
        <taxon>Pseudomonadati</taxon>
        <taxon>Pseudomonadota</taxon>
        <taxon>Gammaproteobacteria</taxon>
        <taxon>Moraxellales</taxon>
        <taxon>Moraxellaceae</taxon>
        <taxon>Acinetobacter</taxon>
    </lineage>
</organism>
<gene>
    <name evidence="2" type="ORF">SAMN05421731_103360</name>
</gene>
<accession>A0A240E799</accession>
<dbReference type="InterPro" id="IPR021457">
    <property type="entry name" value="DUF3108"/>
</dbReference>